<keyword evidence="6 9" id="KW-0560">Oxidoreductase</keyword>
<accession>B1L5Y2</accession>
<dbReference type="InterPro" id="IPR017896">
    <property type="entry name" value="4Fe4S_Fe-S-bd"/>
</dbReference>
<dbReference type="GeneID" id="6094392"/>
<comment type="function">
    <text evidence="9">Part of a complex that catalyzes the reversible reduction of CoM-S-S-CoB to the thiol-coenzymes H-S-CoM (coenzyme M) and H-S-CoB (coenzyme B).</text>
</comment>
<comment type="cofactor">
    <cofactor evidence="1 9">
        <name>FAD</name>
        <dbReference type="ChEBI" id="CHEBI:57692"/>
    </cofactor>
</comment>
<organism evidence="11 12">
    <name type="scientific">Korarchaeum cryptofilum (strain OPF8)</name>
    <dbReference type="NCBI Taxonomy" id="374847"/>
    <lineage>
        <taxon>Archaea</taxon>
        <taxon>Thermoproteota</taxon>
        <taxon>Candidatus Korarchaeia</taxon>
        <taxon>Candidatus Korarchaeales</taxon>
        <taxon>Candidatus Korarchaeaceae</taxon>
        <taxon>Candidatus Korarchaeum</taxon>
    </lineage>
</organism>
<dbReference type="Proteomes" id="UP000001686">
    <property type="component" value="Chromosome"/>
</dbReference>
<dbReference type="EnsemblBacteria" id="ACB07861">
    <property type="protein sequence ID" value="ACB07861"/>
    <property type="gene ID" value="Kcr_1115"/>
</dbReference>
<dbReference type="UniPathway" id="UPA00647">
    <property type="reaction ID" value="UER00700"/>
</dbReference>
<dbReference type="InterPro" id="IPR017900">
    <property type="entry name" value="4Fe4S_Fe_S_CS"/>
</dbReference>
<keyword evidence="12" id="KW-1185">Reference proteome</keyword>
<dbReference type="Gene3D" id="3.30.70.20">
    <property type="match status" value="1"/>
</dbReference>
<feature type="domain" description="4Fe-4S ferredoxin-type" evidence="10">
    <location>
        <begin position="142"/>
        <end position="176"/>
    </location>
</feature>
<evidence type="ECO:0000256" key="3">
    <source>
        <dbReference type="ARBA" id="ARBA00022485"/>
    </source>
</evidence>
<gene>
    <name evidence="11" type="ordered locus">Kcr_1115</name>
</gene>
<comment type="subunit">
    <text evidence="9">The ferredoxin:CoB-CoM heterodisulfide reductase is composed of three subunits; HdrA, HdrB and HdrC.</text>
</comment>
<comment type="pathway">
    <text evidence="9">Cofactor metabolism; coenzyme M-coenzyme B heterodisulfide reduction; coenzyme B and coenzyme M from coenzyme M-coenzyme B heterodisulfide: step 1/1.</text>
</comment>
<keyword evidence="5 9" id="KW-0274">FAD</keyword>
<dbReference type="PROSITE" id="PS51379">
    <property type="entry name" value="4FE4S_FER_2"/>
    <property type="match status" value="2"/>
</dbReference>
<dbReference type="GO" id="GO:0046872">
    <property type="term" value="F:metal ion binding"/>
    <property type="evidence" value="ECO:0007669"/>
    <property type="project" value="UniProtKB-KW"/>
</dbReference>
<dbReference type="Pfam" id="PF00037">
    <property type="entry name" value="Fer4"/>
    <property type="match status" value="1"/>
</dbReference>
<reference evidence="11 12" key="1">
    <citation type="journal article" date="2008" name="Proc. Natl. Acad. Sci. U.S.A.">
        <title>A korarchaeal genome reveals new insights into the evolution of the Archaea.</title>
        <authorList>
            <person name="Elkins J.G."/>
            <person name="Podar M."/>
            <person name="Graham D.E."/>
            <person name="Makarova K.S."/>
            <person name="Wolf Y."/>
            <person name="Randau L."/>
            <person name="Hedlund B.P."/>
            <person name="Brochier-Armanet C."/>
            <person name="Kunin V."/>
            <person name="Anderson I."/>
            <person name="Lapidus A."/>
            <person name="Goltsman E."/>
            <person name="Barry K."/>
            <person name="Koonin E.V."/>
            <person name="Hugenholtz P."/>
            <person name="Kyrpides N."/>
            <person name="Wanner G."/>
            <person name="Richardson P."/>
            <person name="Keller M."/>
            <person name="Stetter K.O."/>
        </authorList>
    </citation>
    <scope>NUCLEOTIDE SEQUENCE [LARGE SCALE GENOMIC DNA]</scope>
    <source>
        <strain evidence="12">OPF8</strain>
    </source>
</reference>
<dbReference type="AlphaFoldDB" id="B1L5Y2"/>
<dbReference type="GO" id="GO:0051539">
    <property type="term" value="F:4 iron, 4 sulfur cluster binding"/>
    <property type="evidence" value="ECO:0007669"/>
    <property type="project" value="UniProtKB-UniRule"/>
</dbReference>
<dbReference type="PhylomeDB" id="B1L5Y2"/>
<dbReference type="InterPro" id="IPR039650">
    <property type="entry name" value="HdrA-like"/>
</dbReference>
<evidence type="ECO:0000256" key="9">
    <source>
        <dbReference type="RuleBase" id="RU366072"/>
    </source>
</evidence>
<dbReference type="STRING" id="374847.Kcr_1115"/>
<dbReference type="OrthoDB" id="32867at2157"/>
<dbReference type="GO" id="GO:0051912">
    <property type="term" value="F:CoB--CoM heterodisulfide reductase activity"/>
    <property type="evidence" value="ECO:0000318"/>
    <property type="project" value="GO_Central"/>
</dbReference>
<evidence type="ECO:0000256" key="2">
    <source>
        <dbReference type="ARBA" id="ARBA00006561"/>
    </source>
</evidence>
<sequence length="426" mass="47487">MKPVAVIGGGIAGIQAALDLANQGIKVYLIERTPSIGGRMAQLDKTFPTLDCSMCILTPRMVEVARNKNIELLTYCDLIDLKGSVGNFKLKVRKKPRYVDVDKCTGCMVCSKYCPSKVPDEYNEGMSERKAIYIPFPQSVPLKATIDAEHCLWFQKGICRNCEKFCPAKAINYDQKPEDIELDVAAVIFATGYELIMDAEFLREQYGYSRYANVYTNLEYERIVSATGPTGGEILRRSDKAHPKRIAFIQCVCSRDARINPNCSSICCMASVKEAILTKEHMHDVDVTVFYMDVRAFGKGYQEFYDRAKQEFGIRFVRSKPAKIVEDPSTKNLIVYYEDTQSSKFVKEEFDMVVLAVGVRPVKPDSFIPMSEDSFAQLKDPIMEPVSSPIPGIFVVGMLSGPKDIPDSVVQASAAAMKASLIAVSH</sequence>
<keyword evidence="9" id="KW-0285">Flavoprotein</keyword>
<keyword evidence="4 9" id="KW-0479">Metal-binding</keyword>
<name>B1L5Y2_KORCO</name>
<dbReference type="RefSeq" id="WP_012309758.1">
    <property type="nucleotide sequence ID" value="NC_010482.1"/>
</dbReference>
<dbReference type="InParanoid" id="B1L5Y2"/>
<dbReference type="KEGG" id="kcr:Kcr_1115"/>
<dbReference type="eggNOG" id="arCOG02235">
    <property type="taxonomic scope" value="Archaea"/>
</dbReference>
<keyword evidence="3 9" id="KW-0004">4Fe-4S</keyword>
<evidence type="ECO:0000259" key="10">
    <source>
        <dbReference type="PROSITE" id="PS51379"/>
    </source>
</evidence>
<keyword evidence="8 9" id="KW-0411">Iron-sulfur</keyword>
<dbReference type="InterPro" id="IPR036188">
    <property type="entry name" value="FAD/NAD-bd_sf"/>
</dbReference>
<comment type="similarity">
    <text evidence="2 9">Belongs to the HdrA family.</text>
</comment>
<dbReference type="Pfam" id="PF12831">
    <property type="entry name" value="FAD_oxidored"/>
    <property type="match status" value="1"/>
</dbReference>
<dbReference type="EC" id="1.8.-.-" evidence="9"/>
<evidence type="ECO:0000313" key="11">
    <source>
        <dbReference type="EMBL" id="ACB07861.1"/>
    </source>
</evidence>
<evidence type="ECO:0000256" key="6">
    <source>
        <dbReference type="ARBA" id="ARBA00023002"/>
    </source>
</evidence>
<feature type="domain" description="4Fe-4S ferredoxin-type" evidence="10">
    <location>
        <begin position="94"/>
        <end position="125"/>
    </location>
</feature>
<proteinExistence type="inferred from homology"/>
<keyword evidence="7 9" id="KW-0408">Iron</keyword>
<dbReference type="PANTHER" id="PTHR43498">
    <property type="entry name" value="FERREDOXIN:COB-COM HETERODISULFIDE REDUCTASE SUBUNIT A"/>
    <property type="match status" value="1"/>
</dbReference>
<dbReference type="EMBL" id="CP000968">
    <property type="protein sequence ID" value="ACB07861.1"/>
    <property type="molecule type" value="Genomic_DNA"/>
</dbReference>
<evidence type="ECO:0000256" key="7">
    <source>
        <dbReference type="ARBA" id="ARBA00023004"/>
    </source>
</evidence>
<comment type="cofactor">
    <cofactor evidence="9">
        <name>[4Fe-4S] cluster</name>
        <dbReference type="ChEBI" id="CHEBI:49883"/>
    </cofactor>
</comment>
<evidence type="ECO:0000313" key="12">
    <source>
        <dbReference type="Proteomes" id="UP000001686"/>
    </source>
</evidence>
<dbReference type="PROSITE" id="PS00198">
    <property type="entry name" value="4FE4S_FER_1"/>
    <property type="match status" value="1"/>
</dbReference>
<dbReference type="FunCoup" id="B1L5Y2">
    <property type="interactions" value="38"/>
</dbReference>
<evidence type="ECO:0000256" key="1">
    <source>
        <dbReference type="ARBA" id="ARBA00001974"/>
    </source>
</evidence>
<dbReference type="PANTHER" id="PTHR43498:SF1">
    <property type="entry name" value="COB--COM HETERODISULFIDE REDUCTASE IRON-SULFUR SUBUNIT A"/>
    <property type="match status" value="1"/>
</dbReference>
<protein>
    <recommendedName>
        <fullName evidence="9">CoB--CoM heterodisulfide reductase iron-sulfur subunit A</fullName>
        <ecNumber evidence="9">1.8.-.-</ecNumber>
    </recommendedName>
</protein>
<dbReference type="Gene3D" id="3.40.50.720">
    <property type="entry name" value="NAD(P)-binding Rossmann-like Domain"/>
    <property type="match status" value="1"/>
</dbReference>
<evidence type="ECO:0000256" key="5">
    <source>
        <dbReference type="ARBA" id="ARBA00022827"/>
    </source>
</evidence>
<dbReference type="HOGENOM" id="CLU_020302_1_0_2"/>
<evidence type="ECO:0000256" key="4">
    <source>
        <dbReference type="ARBA" id="ARBA00022723"/>
    </source>
</evidence>
<dbReference type="SUPFAM" id="SSF51905">
    <property type="entry name" value="FAD/NAD(P)-binding domain"/>
    <property type="match status" value="1"/>
</dbReference>
<evidence type="ECO:0000256" key="8">
    <source>
        <dbReference type="ARBA" id="ARBA00023014"/>
    </source>
</evidence>